<protein>
    <submittedName>
        <fullName evidence="2">Uncharacterized protein</fullName>
    </submittedName>
</protein>
<evidence type="ECO:0000313" key="2">
    <source>
        <dbReference type="EMBL" id="KAG5580313.1"/>
    </source>
</evidence>
<dbReference type="OrthoDB" id="1329020at2759"/>
<feature type="region of interest" description="Disordered" evidence="1">
    <location>
        <begin position="1"/>
        <end position="77"/>
    </location>
</feature>
<feature type="compositionally biased region" description="Basic and acidic residues" evidence="1">
    <location>
        <begin position="16"/>
        <end position="29"/>
    </location>
</feature>
<keyword evidence="3" id="KW-1185">Reference proteome</keyword>
<name>A0A9J5WWU3_SOLCO</name>
<organism evidence="2 3">
    <name type="scientific">Solanum commersonii</name>
    <name type="common">Commerson's wild potato</name>
    <name type="synonym">Commerson's nightshade</name>
    <dbReference type="NCBI Taxonomy" id="4109"/>
    <lineage>
        <taxon>Eukaryota</taxon>
        <taxon>Viridiplantae</taxon>
        <taxon>Streptophyta</taxon>
        <taxon>Embryophyta</taxon>
        <taxon>Tracheophyta</taxon>
        <taxon>Spermatophyta</taxon>
        <taxon>Magnoliopsida</taxon>
        <taxon>eudicotyledons</taxon>
        <taxon>Gunneridae</taxon>
        <taxon>Pentapetalae</taxon>
        <taxon>asterids</taxon>
        <taxon>lamiids</taxon>
        <taxon>Solanales</taxon>
        <taxon>Solanaceae</taxon>
        <taxon>Solanoideae</taxon>
        <taxon>Solaneae</taxon>
        <taxon>Solanum</taxon>
    </lineage>
</organism>
<dbReference type="Proteomes" id="UP000824120">
    <property type="component" value="Chromosome 10"/>
</dbReference>
<proteinExistence type="predicted"/>
<comment type="caution">
    <text evidence="2">The sequence shown here is derived from an EMBL/GenBank/DDBJ whole genome shotgun (WGS) entry which is preliminary data.</text>
</comment>
<evidence type="ECO:0000256" key="1">
    <source>
        <dbReference type="SAM" id="MobiDB-lite"/>
    </source>
</evidence>
<sequence>MAKDMGNKASTSRQQTHKDTDQDNIRDEGASSCKPPDKTQLQKTVRTQVIDEYEVENSEDDVDRDNRIIDEQDEDDEASELLIKAFSPNNDRELEKELQQVTNNQGLSPRGIHLERPPLRKSIPATIATSGRPNTRLFTSRSSQ</sequence>
<dbReference type="AlphaFoldDB" id="A0A9J5WWU3"/>
<feature type="region of interest" description="Disordered" evidence="1">
    <location>
        <begin position="102"/>
        <end position="144"/>
    </location>
</feature>
<gene>
    <name evidence="2" type="ORF">H5410_050940</name>
</gene>
<evidence type="ECO:0000313" key="3">
    <source>
        <dbReference type="Proteomes" id="UP000824120"/>
    </source>
</evidence>
<reference evidence="2 3" key="1">
    <citation type="submission" date="2020-09" db="EMBL/GenBank/DDBJ databases">
        <title>De no assembly of potato wild relative species, Solanum commersonii.</title>
        <authorList>
            <person name="Cho K."/>
        </authorList>
    </citation>
    <scope>NUCLEOTIDE SEQUENCE [LARGE SCALE GENOMIC DNA]</scope>
    <source>
        <strain evidence="2">LZ3.2</strain>
        <tissue evidence="2">Leaf</tissue>
    </source>
</reference>
<dbReference type="EMBL" id="JACXVP010000010">
    <property type="protein sequence ID" value="KAG5580313.1"/>
    <property type="molecule type" value="Genomic_DNA"/>
</dbReference>
<feature type="compositionally biased region" description="Polar residues" evidence="1">
    <location>
        <begin position="127"/>
        <end position="144"/>
    </location>
</feature>
<accession>A0A9J5WWU3</accession>
<feature type="compositionally biased region" description="Acidic residues" evidence="1">
    <location>
        <begin position="51"/>
        <end position="63"/>
    </location>
</feature>